<evidence type="ECO:0000256" key="2">
    <source>
        <dbReference type="ARBA" id="ARBA00022801"/>
    </source>
</evidence>
<evidence type="ECO:0000256" key="6">
    <source>
        <dbReference type="PROSITE-ProRule" id="PRU10060"/>
    </source>
</evidence>
<feature type="signal peptide" evidence="7">
    <location>
        <begin position="1"/>
        <end position="22"/>
    </location>
</feature>
<dbReference type="InterPro" id="IPR014756">
    <property type="entry name" value="Ig_E-set"/>
</dbReference>
<gene>
    <name evidence="11" type="primary">celK</name>
    <name evidence="11" type="ORF">VHP8226_02871</name>
</gene>
<dbReference type="Gene3D" id="1.50.10.10">
    <property type="match status" value="1"/>
</dbReference>
<keyword evidence="5 6" id="KW-0624">Polysaccharide degradation</keyword>
<dbReference type="PROSITE" id="PS00698">
    <property type="entry name" value="GH9_3"/>
    <property type="match status" value="1"/>
</dbReference>
<keyword evidence="2 6" id="KW-0378">Hydrolase</keyword>
<dbReference type="SUPFAM" id="SSF49785">
    <property type="entry name" value="Galactose-binding domain-like"/>
    <property type="match status" value="1"/>
</dbReference>
<keyword evidence="12" id="KW-1185">Reference proteome</keyword>
<feature type="active site" evidence="6">
    <location>
        <position position="740"/>
    </location>
</feature>
<dbReference type="SUPFAM" id="SSF48208">
    <property type="entry name" value="Six-hairpin glycosidases"/>
    <property type="match status" value="1"/>
</dbReference>
<proteinExistence type="inferred from homology"/>
<keyword evidence="4 6" id="KW-0326">Glycosidase</keyword>
<protein>
    <recommendedName>
        <fullName evidence="7">Endoglucanase</fullName>
        <ecNumber evidence="7">3.2.1.4</ecNumber>
    </recommendedName>
</protein>
<evidence type="ECO:0000256" key="5">
    <source>
        <dbReference type="ARBA" id="ARBA00023326"/>
    </source>
</evidence>
<accession>A0ABM8ZKT5</accession>
<dbReference type="Pfam" id="PF00759">
    <property type="entry name" value="Glyco_hydro_9"/>
    <property type="match status" value="1"/>
</dbReference>
<comment type="catalytic activity">
    <reaction evidence="7">
        <text>Endohydrolysis of (1-&gt;4)-beta-D-glucosidic linkages in cellulose, lichenin and cereal beta-D-glucans.</text>
        <dbReference type="EC" id="3.2.1.4"/>
    </reaction>
</comment>
<dbReference type="Pfam" id="PF02018">
    <property type="entry name" value="CBM_4_9"/>
    <property type="match status" value="1"/>
</dbReference>
<name>A0ABM8ZKT5_9VIBR</name>
<comment type="similarity">
    <text evidence="1 6 7">Belongs to the glycosyl hydrolase 9 (cellulase E) family.</text>
</comment>
<dbReference type="EMBL" id="CAKLCM010000003">
    <property type="protein sequence ID" value="CAH0528844.1"/>
    <property type="molecule type" value="Genomic_DNA"/>
</dbReference>
<keyword evidence="7" id="KW-0136">Cellulose degradation</keyword>
<dbReference type="InterPro" id="IPR008979">
    <property type="entry name" value="Galactose-bd-like_sf"/>
</dbReference>
<keyword evidence="3 6" id="KW-0119">Carbohydrate metabolism</keyword>
<dbReference type="Gene3D" id="2.60.40.10">
    <property type="entry name" value="Immunoglobulins"/>
    <property type="match status" value="1"/>
</dbReference>
<evidence type="ECO:0000259" key="8">
    <source>
        <dbReference type="Pfam" id="PF00759"/>
    </source>
</evidence>
<organism evidence="11 12">
    <name type="scientific">Vibrio hippocampi</name>
    <dbReference type="NCBI Taxonomy" id="654686"/>
    <lineage>
        <taxon>Bacteria</taxon>
        <taxon>Pseudomonadati</taxon>
        <taxon>Pseudomonadota</taxon>
        <taxon>Gammaproteobacteria</taxon>
        <taxon>Vibrionales</taxon>
        <taxon>Vibrionaceae</taxon>
        <taxon>Vibrio</taxon>
    </lineage>
</organism>
<dbReference type="EC" id="3.2.1.4" evidence="7"/>
<dbReference type="InterPro" id="IPR008928">
    <property type="entry name" value="6-hairpin_glycosidase_sf"/>
</dbReference>
<dbReference type="InterPro" id="IPR033126">
    <property type="entry name" value="Glyco_hydro_9_Asp/Glu_AS"/>
</dbReference>
<feature type="chain" id="PRO_5045002801" description="Endoglucanase" evidence="7">
    <location>
        <begin position="23"/>
        <end position="771"/>
    </location>
</feature>
<dbReference type="SUPFAM" id="SSF81296">
    <property type="entry name" value="E set domains"/>
    <property type="match status" value="1"/>
</dbReference>
<evidence type="ECO:0000313" key="12">
    <source>
        <dbReference type="Proteomes" id="UP000838160"/>
    </source>
</evidence>
<evidence type="ECO:0000259" key="9">
    <source>
        <dbReference type="Pfam" id="PF02018"/>
    </source>
</evidence>
<dbReference type="InterPro" id="IPR001701">
    <property type="entry name" value="Glyco_hydro_9"/>
</dbReference>
<evidence type="ECO:0000256" key="1">
    <source>
        <dbReference type="ARBA" id="ARBA00007072"/>
    </source>
</evidence>
<sequence length="771" mass="84919">MNKIFKLGMVSLSVFLCNASQAAGTDSFPASQLLKNSSFSDATNNWWGAGGTLIPVDGTGCLTFHSAGANKWDVILGQGGFGLLKGETYTVKFDIKADKDTKGVMLVQHDGAPYNQYISKNIDIGTDFDSHEYEFKYNAKSDPKVGFQFQLGAHKNATVCVDNVSLEGKPYEVIRNFSKLRANQVGYFSNGEKFAVLQSESKSPLEWQLRNQDGEVITKGRTIVFGENSASGEHVHQIDFSHITSNHSNLVVTVGSHVSHPFDINEHIYAEMSEDALKYFYHNRSGIEIKEAFVQRADLARPAGHPEDIASCFKGTDAKGNVWPGCDFSLDATKGWYDAGDHGKYLVNSGISTWTLLNLYERGQYSSNQSIPFADHKGRHAESGNGINDLLDEARWNIEFMMAMQVPAGKKTPAPVGDQHNNISDLKLTEIDAGGMAFHKIADDKWTGFPTAPHNDKQHRSLSHPSTSATLNLAAVTAQCARIWRNIDGDFANQCLTSSKRAWNAARANPNVYAYDNFTGSGPYGDATLEDEFYWAAAELFITTGKKEYGAFVTDSPEFLAMPKGDIKSTGDFFWQYMAPAGTLSLALVPNNLPIEQVEQARKSIVKSATAYSAQVDTQGYRLPYQVEEYTWGSNSNIVNRAIILVYGFDYTGQKAFLVSATNAMDYILGRNPLSYSYVTGYGEDAYQNPHHRFWAYQADNNSPKPPAGVLSGGPNSINFSDPIATNLRGKCTGQTCYVDDIGAWSLNEVTINWNSPLVWITTALNDNKLK</sequence>
<evidence type="ECO:0000256" key="7">
    <source>
        <dbReference type="RuleBase" id="RU361166"/>
    </source>
</evidence>
<reference evidence="11" key="1">
    <citation type="submission" date="2021-12" db="EMBL/GenBank/DDBJ databases">
        <authorList>
            <person name="Rodrigo-Torres L."/>
            <person name="Arahal R. D."/>
            <person name="Lucena T."/>
        </authorList>
    </citation>
    <scope>NUCLEOTIDE SEQUENCE</scope>
    <source>
        <strain evidence="11">CECT 8226</strain>
    </source>
</reference>
<dbReference type="InterPro" id="IPR003305">
    <property type="entry name" value="CenC_carb-bd"/>
</dbReference>
<comment type="caution">
    <text evidence="11">The sequence shown here is derived from an EMBL/GenBank/DDBJ whole genome shotgun (WGS) entry which is preliminary data.</text>
</comment>
<dbReference type="InterPro" id="IPR012341">
    <property type="entry name" value="6hp_glycosidase-like_sf"/>
</dbReference>
<feature type="domain" description="CBM-cenC" evidence="9">
    <location>
        <begin position="32"/>
        <end position="152"/>
    </location>
</feature>
<feature type="active site" evidence="6">
    <location>
        <position position="749"/>
    </location>
</feature>
<feature type="domain" description="Glycoside hydrolase family 9" evidence="8">
    <location>
        <begin position="269"/>
        <end position="761"/>
    </location>
</feature>
<dbReference type="Pfam" id="PF02927">
    <property type="entry name" value="CelD_N"/>
    <property type="match status" value="1"/>
</dbReference>
<evidence type="ECO:0000256" key="3">
    <source>
        <dbReference type="ARBA" id="ARBA00023277"/>
    </source>
</evidence>
<dbReference type="GO" id="GO:0016162">
    <property type="term" value="F:cellulose 1,4-beta-cellobiosidase activity"/>
    <property type="evidence" value="ECO:0007669"/>
    <property type="project" value="UniProtKB-EC"/>
</dbReference>
<evidence type="ECO:0000259" key="10">
    <source>
        <dbReference type="Pfam" id="PF02927"/>
    </source>
</evidence>
<dbReference type="InterPro" id="IPR004197">
    <property type="entry name" value="Cellulase_Ig-like"/>
</dbReference>
<dbReference type="Proteomes" id="UP000838160">
    <property type="component" value="Unassembled WGS sequence"/>
</dbReference>
<dbReference type="InterPro" id="IPR013783">
    <property type="entry name" value="Ig-like_fold"/>
</dbReference>
<dbReference type="CDD" id="cd02850">
    <property type="entry name" value="E_set_Cellulase_N"/>
    <property type="match status" value="1"/>
</dbReference>
<feature type="domain" description="Cellulase Ig-like" evidence="10">
    <location>
        <begin position="178"/>
        <end position="254"/>
    </location>
</feature>
<keyword evidence="7" id="KW-0732">Signal</keyword>
<dbReference type="PANTHER" id="PTHR22298">
    <property type="entry name" value="ENDO-1,4-BETA-GLUCANASE"/>
    <property type="match status" value="1"/>
</dbReference>
<dbReference type="Gene3D" id="2.60.120.260">
    <property type="entry name" value="Galactose-binding domain-like"/>
    <property type="match status" value="1"/>
</dbReference>
<evidence type="ECO:0000256" key="4">
    <source>
        <dbReference type="ARBA" id="ARBA00023295"/>
    </source>
</evidence>
<evidence type="ECO:0000313" key="11">
    <source>
        <dbReference type="EMBL" id="CAH0528844.1"/>
    </source>
</evidence>